<sequence length="159" mass="17786">MEKHEGLQKELETVRRELEEACDLLAVSQRRLDNEKGRSGEREGKLRAEVELLRAQVVEKESQLAVLTMENEAMKTSTVQTYTRGREEGMSSGIALYKNSQDYADDVCSHGSSFYMDDFSTCLEQFKNLGNLPPDYDFSFLNIRADGFGRTGGEGPSGG</sequence>
<protein>
    <submittedName>
        <fullName evidence="2">Uncharacterized protein</fullName>
    </submittedName>
</protein>
<keyword evidence="3" id="KW-1185">Reference proteome</keyword>
<name>A0AAE2CJ87_9LAMI</name>
<feature type="coiled-coil region" evidence="1">
    <location>
        <begin position="1"/>
        <end position="70"/>
    </location>
</feature>
<dbReference type="EMBL" id="JACGWO010000006">
    <property type="protein sequence ID" value="KAK4424202.1"/>
    <property type="molecule type" value="Genomic_DNA"/>
</dbReference>
<dbReference type="AlphaFoldDB" id="A0AAE2CJ87"/>
<evidence type="ECO:0000313" key="2">
    <source>
        <dbReference type="EMBL" id="KAK4424202.1"/>
    </source>
</evidence>
<reference evidence="2" key="1">
    <citation type="submission" date="2020-06" db="EMBL/GenBank/DDBJ databases">
        <authorList>
            <person name="Li T."/>
            <person name="Hu X."/>
            <person name="Zhang T."/>
            <person name="Song X."/>
            <person name="Zhang H."/>
            <person name="Dai N."/>
            <person name="Sheng W."/>
            <person name="Hou X."/>
            <person name="Wei L."/>
        </authorList>
    </citation>
    <scope>NUCLEOTIDE SEQUENCE</scope>
    <source>
        <strain evidence="2">3651</strain>
        <tissue evidence="2">Leaf</tissue>
    </source>
</reference>
<reference evidence="2" key="2">
    <citation type="journal article" date="2024" name="Plant">
        <title>Genomic evolution and insights into agronomic trait innovations of Sesamum species.</title>
        <authorList>
            <person name="Miao H."/>
            <person name="Wang L."/>
            <person name="Qu L."/>
            <person name="Liu H."/>
            <person name="Sun Y."/>
            <person name="Le M."/>
            <person name="Wang Q."/>
            <person name="Wei S."/>
            <person name="Zheng Y."/>
            <person name="Lin W."/>
            <person name="Duan Y."/>
            <person name="Cao H."/>
            <person name="Xiong S."/>
            <person name="Wang X."/>
            <person name="Wei L."/>
            <person name="Li C."/>
            <person name="Ma Q."/>
            <person name="Ju M."/>
            <person name="Zhao R."/>
            <person name="Li G."/>
            <person name="Mu C."/>
            <person name="Tian Q."/>
            <person name="Mei H."/>
            <person name="Zhang T."/>
            <person name="Gao T."/>
            <person name="Zhang H."/>
        </authorList>
    </citation>
    <scope>NUCLEOTIDE SEQUENCE</scope>
    <source>
        <strain evidence="2">3651</strain>
    </source>
</reference>
<gene>
    <name evidence="2" type="ORF">Salat_1613600</name>
</gene>
<keyword evidence="1" id="KW-0175">Coiled coil</keyword>
<proteinExistence type="predicted"/>
<accession>A0AAE2CJ87</accession>
<dbReference type="Proteomes" id="UP001293254">
    <property type="component" value="Unassembled WGS sequence"/>
</dbReference>
<comment type="caution">
    <text evidence="2">The sequence shown here is derived from an EMBL/GenBank/DDBJ whole genome shotgun (WGS) entry which is preliminary data.</text>
</comment>
<evidence type="ECO:0000256" key="1">
    <source>
        <dbReference type="SAM" id="Coils"/>
    </source>
</evidence>
<evidence type="ECO:0000313" key="3">
    <source>
        <dbReference type="Proteomes" id="UP001293254"/>
    </source>
</evidence>
<organism evidence="2 3">
    <name type="scientific">Sesamum alatum</name>
    <dbReference type="NCBI Taxonomy" id="300844"/>
    <lineage>
        <taxon>Eukaryota</taxon>
        <taxon>Viridiplantae</taxon>
        <taxon>Streptophyta</taxon>
        <taxon>Embryophyta</taxon>
        <taxon>Tracheophyta</taxon>
        <taxon>Spermatophyta</taxon>
        <taxon>Magnoliopsida</taxon>
        <taxon>eudicotyledons</taxon>
        <taxon>Gunneridae</taxon>
        <taxon>Pentapetalae</taxon>
        <taxon>asterids</taxon>
        <taxon>lamiids</taxon>
        <taxon>Lamiales</taxon>
        <taxon>Pedaliaceae</taxon>
        <taxon>Sesamum</taxon>
    </lineage>
</organism>